<name>F9VRX0_9ACTN</name>
<dbReference type="SUPFAM" id="SSF51556">
    <property type="entry name" value="Metallo-dependent hydrolases"/>
    <property type="match status" value="1"/>
</dbReference>
<dbReference type="AlphaFoldDB" id="F9VRX0"/>
<dbReference type="EMBL" id="BACI01000029">
    <property type="protein sequence ID" value="GAA11359.1"/>
    <property type="molecule type" value="Genomic_DNA"/>
</dbReference>
<keyword evidence="1" id="KW-0378">Hydrolase</keyword>
<dbReference type="Gene3D" id="3.20.20.140">
    <property type="entry name" value="Metal-dependent hydrolases"/>
    <property type="match status" value="1"/>
</dbReference>
<comment type="caution">
    <text evidence="3">The sequence shown here is derived from an EMBL/GenBank/DDBJ whole genome shotgun (WGS) entry which is preliminary data.</text>
</comment>
<dbReference type="InterPro" id="IPR050287">
    <property type="entry name" value="MTA/SAH_deaminase"/>
</dbReference>
<evidence type="ECO:0000256" key="1">
    <source>
        <dbReference type="ARBA" id="ARBA00022801"/>
    </source>
</evidence>
<dbReference type="PANTHER" id="PTHR43794">
    <property type="entry name" value="AMINOHYDROLASE SSNA-RELATED"/>
    <property type="match status" value="1"/>
</dbReference>
<protein>
    <recommendedName>
        <fullName evidence="2">Amidohydrolase-related domain-containing protein</fullName>
    </recommendedName>
</protein>
<evidence type="ECO:0000259" key="2">
    <source>
        <dbReference type="Pfam" id="PF01979"/>
    </source>
</evidence>
<dbReference type="Proteomes" id="UP000003558">
    <property type="component" value="Unassembled WGS sequence"/>
</dbReference>
<dbReference type="RefSeq" id="WP_006357527.1">
    <property type="nucleotide sequence ID" value="NZ_BACI01000029.1"/>
</dbReference>
<gene>
    <name evidence="3" type="ORF">GOALK_029_00140</name>
</gene>
<proteinExistence type="predicted"/>
<organism evidence="3 4">
    <name type="scientific">Gordonia alkanivorans NBRC 16433</name>
    <dbReference type="NCBI Taxonomy" id="1027371"/>
    <lineage>
        <taxon>Bacteria</taxon>
        <taxon>Bacillati</taxon>
        <taxon>Actinomycetota</taxon>
        <taxon>Actinomycetes</taxon>
        <taxon>Mycobacteriales</taxon>
        <taxon>Gordoniaceae</taxon>
        <taxon>Gordonia</taxon>
    </lineage>
</organism>
<evidence type="ECO:0000313" key="4">
    <source>
        <dbReference type="Proteomes" id="UP000003558"/>
    </source>
</evidence>
<dbReference type="InterPro" id="IPR006680">
    <property type="entry name" value="Amidohydro-rel"/>
</dbReference>
<sequence length="437" mass="46402">MRPTGDTATVVVDAMVTGLGSAPIGLGSAPIGLTGSDGGWAIGIEDGRVVSIDTVPARPGRCDVALPTLANAHDHGRGDGTQLLGARDARLDPWIADFLALTPGDSQYDNVFGSSERMRDAGVGSVNICLNPTTDDLAHEVREAARAVRAVGVRACIGVPLTSLSAGAMREGRGRNARARAHAERELDRIDELAAEIEGPDLALVYHPVGPQWVDEDALAACADRSAATGRVMHMHLLETEAQRQWADRTYPDGIVRALDDLGFLTAQTVLAHGVHLRPDEMELIARRGSTVVVNAASNFRLASGIPDVDAMTTAGVRVAIGMDGMTLEDDADMWRELRLVRGLWQGLRRDTVGAREVLGPATVGAAASFGAAAPEPLQVGALADFVVHDLTRWAEVIRHPRWGSAEVALSGARGSTVREMWCRGVQLVDKGRRRGD</sequence>
<dbReference type="InterPro" id="IPR032466">
    <property type="entry name" value="Metal_Hydrolase"/>
</dbReference>
<accession>F9VRX0</accession>
<dbReference type="GO" id="GO:0016787">
    <property type="term" value="F:hydrolase activity"/>
    <property type="evidence" value="ECO:0007669"/>
    <property type="project" value="UniProtKB-KW"/>
</dbReference>
<dbReference type="STRING" id="1027371.GOALK_029_00140"/>
<dbReference type="eggNOG" id="COG0402">
    <property type="taxonomic scope" value="Bacteria"/>
</dbReference>
<feature type="domain" description="Amidohydrolase-related" evidence="2">
    <location>
        <begin position="65"/>
        <end position="396"/>
    </location>
</feature>
<dbReference type="Pfam" id="PF01979">
    <property type="entry name" value="Amidohydro_1"/>
    <property type="match status" value="1"/>
</dbReference>
<dbReference type="PANTHER" id="PTHR43794:SF11">
    <property type="entry name" value="AMIDOHYDROLASE-RELATED DOMAIN-CONTAINING PROTEIN"/>
    <property type="match status" value="1"/>
</dbReference>
<evidence type="ECO:0000313" key="3">
    <source>
        <dbReference type="EMBL" id="GAA11359.1"/>
    </source>
</evidence>
<reference evidence="3 4" key="1">
    <citation type="submission" date="2011-05" db="EMBL/GenBank/DDBJ databases">
        <title>Whole genome shotgun sequence of Gordonia alkanivorans NBRC 16433.</title>
        <authorList>
            <person name="Hosoyama A."/>
            <person name="Nakamura S."/>
            <person name="Takarada H."/>
            <person name="Tsuchikane K."/>
            <person name="Yamazaki S."/>
            <person name="Fujita N."/>
        </authorList>
    </citation>
    <scope>NUCLEOTIDE SEQUENCE [LARGE SCALE GENOMIC DNA]</scope>
    <source>
        <strain evidence="3 4">NBRC 16433</strain>
    </source>
</reference>